<name>A0AAV5T1R2_9BILA</name>
<dbReference type="Pfam" id="PF13499">
    <property type="entry name" value="EF-hand_7"/>
    <property type="match status" value="1"/>
</dbReference>
<organism evidence="3 4">
    <name type="scientific">Pristionchus entomophagus</name>
    <dbReference type="NCBI Taxonomy" id="358040"/>
    <lineage>
        <taxon>Eukaryota</taxon>
        <taxon>Metazoa</taxon>
        <taxon>Ecdysozoa</taxon>
        <taxon>Nematoda</taxon>
        <taxon>Chromadorea</taxon>
        <taxon>Rhabditida</taxon>
        <taxon>Rhabditina</taxon>
        <taxon>Diplogasteromorpha</taxon>
        <taxon>Diplogasteroidea</taxon>
        <taxon>Neodiplogasteridae</taxon>
        <taxon>Pristionchus</taxon>
    </lineage>
</organism>
<feature type="signal peptide" evidence="1">
    <location>
        <begin position="1"/>
        <end position="19"/>
    </location>
</feature>
<feature type="domain" description="EF-hand" evidence="2">
    <location>
        <begin position="117"/>
        <end position="152"/>
    </location>
</feature>
<accession>A0AAV5T1R2</accession>
<keyword evidence="1" id="KW-0732">Signal</keyword>
<dbReference type="PROSITE" id="PS50222">
    <property type="entry name" value="EF_HAND_2"/>
    <property type="match status" value="1"/>
</dbReference>
<feature type="chain" id="PRO_5043910408" description="EF-hand domain-containing protein" evidence="1">
    <location>
        <begin position="20"/>
        <end position="189"/>
    </location>
</feature>
<dbReference type="SUPFAM" id="SSF47473">
    <property type="entry name" value="EF-hand"/>
    <property type="match status" value="1"/>
</dbReference>
<dbReference type="InterPro" id="IPR011992">
    <property type="entry name" value="EF-hand-dom_pair"/>
</dbReference>
<comment type="caution">
    <text evidence="3">The sequence shown here is derived from an EMBL/GenBank/DDBJ whole genome shotgun (WGS) entry which is preliminary data.</text>
</comment>
<dbReference type="AlphaFoldDB" id="A0AAV5T1R2"/>
<dbReference type="Pfam" id="PF13202">
    <property type="entry name" value="EF-hand_5"/>
    <property type="match status" value="1"/>
</dbReference>
<proteinExistence type="predicted"/>
<dbReference type="Proteomes" id="UP001432027">
    <property type="component" value="Unassembled WGS sequence"/>
</dbReference>
<dbReference type="EMBL" id="BTSX01000003">
    <property type="protein sequence ID" value="GMS89179.1"/>
    <property type="molecule type" value="Genomic_DNA"/>
</dbReference>
<reference evidence="3" key="1">
    <citation type="submission" date="2023-10" db="EMBL/GenBank/DDBJ databases">
        <title>Genome assembly of Pristionchus species.</title>
        <authorList>
            <person name="Yoshida K."/>
            <person name="Sommer R.J."/>
        </authorList>
    </citation>
    <scope>NUCLEOTIDE SEQUENCE</scope>
    <source>
        <strain evidence="3">RS0144</strain>
    </source>
</reference>
<evidence type="ECO:0000313" key="4">
    <source>
        <dbReference type="Proteomes" id="UP001432027"/>
    </source>
</evidence>
<dbReference type="GO" id="GO:0005509">
    <property type="term" value="F:calcium ion binding"/>
    <property type="evidence" value="ECO:0007669"/>
    <property type="project" value="InterPro"/>
</dbReference>
<evidence type="ECO:0000259" key="2">
    <source>
        <dbReference type="PROSITE" id="PS50222"/>
    </source>
</evidence>
<evidence type="ECO:0000256" key="1">
    <source>
        <dbReference type="SAM" id="SignalP"/>
    </source>
</evidence>
<dbReference type="InterPro" id="IPR002048">
    <property type="entry name" value="EF_hand_dom"/>
</dbReference>
<dbReference type="Gene3D" id="1.10.238.10">
    <property type="entry name" value="EF-hand"/>
    <property type="match status" value="1"/>
</dbReference>
<sequence length="189" mass="20675">FQMHSLLLIGIISLQYAISAPHFLLPHPPSSSSSSSSLASHLRSLAMRMDGSEWIDHMMEGEERAKGRPDIIRSLKEIEIIGGGGRPSAIESQVDLDGDGALSLAEVQYAAFVHHGLSGSVVKQLFEEVDVEHDGFLSLNEFDNIRPLVLARAENAAAHYMKTIDDDGDGKLSLERGTEVHSEGVRYRI</sequence>
<evidence type="ECO:0000313" key="3">
    <source>
        <dbReference type="EMBL" id="GMS89179.1"/>
    </source>
</evidence>
<feature type="non-terminal residue" evidence="3">
    <location>
        <position position="1"/>
    </location>
</feature>
<gene>
    <name evidence="3" type="ORF">PENTCL1PPCAC_11354</name>
</gene>
<keyword evidence="4" id="KW-1185">Reference proteome</keyword>
<protein>
    <recommendedName>
        <fullName evidence="2">EF-hand domain-containing protein</fullName>
    </recommendedName>
</protein>